<keyword evidence="2" id="KW-1185">Reference proteome</keyword>
<reference evidence="1" key="2">
    <citation type="submission" date="2023-05" db="EMBL/GenBank/DDBJ databases">
        <authorList>
            <person name="Fouks B."/>
        </authorList>
    </citation>
    <scope>NUCLEOTIDE SEQUENCE</scope>
    <source>
        <strain evidence="1">Stay&amp;Tobe</strain>
        <tissue evidence="1">Testes</tissue>
    </source>
</reference>
<gene>
    <name evidence="1" type="ORF">L9F63_015581</name>
</gene>
<feature type="non-terminal residue" evidence="1">
    <location>
        <position position="168"/>
    </location>
</feature>
<dbReference type="AlphaFoldDB" id="A0AAD8A5L2"/>
<dbReference type="EMBL" id="JASPKZ010003809">
    <property type="protein sequence ID" value="KAJ9592743.1"/>
    <property type="molecule type" value="Genomic_DNA"/>
</dbReference>
<comment type="caution">
    <text evidence="1">The sequence shown here is derived from an EMBL/GenBank/DDBJ whole genome shotgun (WGS) entry which is preliminary data.</text>
</comment>
<protein>
    <submittedName>
        <fullName evidence="1">Uncharacterized protein</fullName>
    </submittedName>
</protein>
<dbReference type="Proteomes" id="UP001233999">
    <property type="component" value="Unassembled WGS sequence"/>
</dbReference>
<accession>A0AAD8A5L2</accession>
<feature type="non-terminal residue" evidence="1">
    <location>
        <position position="1"/>
    </location>
</feature>
<proteinExistence type="predicted"/>
<name>A0AAD8A5L2_DIPPU</name>
<organism evidence="1 2">
    <name type="scientific">Diploptera punctata</name>
    <name type="common">Pacific beetle cockroach</name>
    <dbReference type="NCBI Taxonomy" id="6984"/>
    <lineage>
        <taxon>Eukaryota</taxon>
        <taxon>Metazoa</taxon>
        <taxon>Ecdysozoa</taxon>
        <taxon>Arthropoda</taxon>
        <taxon>Hexapoda</taxon>
        <taxon>Insecta</taxon>
        <taxon>Pterygota</taxon>
        <taxon>Neoptera</taxon>
        <taxon>Polyneoptera</taxon>
        <taxon>Dictyoptera</taxon>
        <taxon>Blattodea</taxon>
        <taxon>Blaberoidea</taxon>
        <taxon>Blaberidae</taxon>
        <taxon>Diplopterinae</taxon>
        <taxon>Diploptera</taxon>
    </lineage>
</organism>
<reference evidence="1" key="1">
    <citation type="journal article" date="2023" name="IScience">
        <title>Live-bearing cockroach genome reveals convergent evolutionary mechanisms linked to viviparity in insects and beyond.</title>
        <authorList>
            <person name="Fouks B."/>
            <person name="Harrison M.C."/>
            <person name="Mikhailova A.A."/>
            <person name="Marchal E."/>
            <person name="English S."/>
            <person name="Carruthers M."/>
            <person name="Jennings E.C."/>
            <person name="Chiamaka E.L."/>
            <person name="Frigard R.A."/>
            <person name="Pippel M."/>
            <person name="Attardo G.M."/>
            <person name="Benoit J.B."/>
            <person name="Bornberg-Bauer E."/>
            <person name="Tobe S.S."/>
        </authorList>
    </citation>
    <scope>NUCLEOTIDE SEQUENCE</scope>
    <source>
        <strain evidence="1">Stay&amp;Tobe</strain>
    </source>
</reference>
<evidence type="ECO:0000313" key="2">
    <source>
        <dbReference type="Proteomes" id="UP001233999"/>
    </source>
</evidence>
<sequence>GAAGLLICSIMDFKKINKFKEQKMIDESTLHTDKDIGKKFKKFTYHPLVFDKFKKIFNIKLAPKNAYIFDKFKKIFNIKLAPKNAYSLVRRSAIRWRRVTKSRYVRELRSMGVESNGKLPHVQFPSKAAKHSYDCSERPAFGQNYYADENNGSGFIAENSGTGPWFQE</sequence>
<evidence type="ECO:0000313" key="1">
    <source>
        <dbReference type="EMBL" id="KAJ9592743.1"/>
    </source>
</evidence>